<comment type="caution">
    <text evidence="1">The sequence shown here is derived from an EMBL/GenBank/DDBJ whole genome shotgun (WGS) entry which is preliminary data.</text>
</comment>
<organism evidence="1 2">
    <name type="scientific">Neophaeococcomyces mojaviensis</name>
    <dbReference type="NCBI Taxonomy" id="3383035"/>
    <lineage>
        <taxon>Eukaryota</taxon>
        <taxon>Fungi</taxon>
        <taxon>Dikarya</taxon>
        <taxon>Ascomycota</taxon>
        <taxon>Pezizomycotina</taxon>
        <taxon>Eurotiomycetes</taxon>
        <taxon>Chaetothyriomycetidae</taxon>
        <taxon>Chaetothyriales</taxon>
        <taxon>Chaetothyriales incertae sedis</taxon>
        <taxon>Neophaeococcomyces</taxon>
    </lineage>
</organism>
<dbReference type="EMBL" id="JAPDRQ010000151">
    <property type="protein sequence ID" value="KAJ9653511.1"/>
    <property type="molecule type" value="Genomic_DNA"/>
</dbReference>
<evidence type="ECO:0000313" key="1">
    <source>
        <dbReference type="EMBL" id="KAJ9653511.1"/>
    </source>
</evidence>
<gene>
    <name evidence="1" type="ORF">H2198_007293</name>
</gene>
<dbReference type="Proteomes" id="UP001172386">
    <property type="component" value="Unassembled WGS sequence"/>
</dbReference>
<sequence>MVGLSLTFTAIAIAVFGCLYLVISCYLNYRRVPNVKGPFLACISPLWLLYHTLKGDTYLAAEAAFKEYGSLIRVAPDYVITNDVEVAKRMYSRGSNLMRGRWYDAMRLGADQDNVMTITDEKAHASMRAKLIPGYTGRETGFEAAVDRMLSEMIALIRRDYVEKDAVMDFARIATFFTLDVLTKVAFDLEIGFLKENKDHYDYQKALTGFLPIMDLCCNHPTIFKILNSKLVLSLTKPKPEDKIGQGALIGQAHKAVAEYFKDDEKDNVDSMIASFKRHGVTQTQCQDETMLAILAGSDSTSTALRMAFLHVITNPRVYSKLNKEIQDAVERGVVSFPIITMSEAQALPYLCAVIKEASRCFAPLHGLSGRCSNNVVEINGQKIPPNTQVGVAWYSLARTEEIYGKDAAQFRPERWLEADAETLKRYENGTALFFGYGTSICLGKNLALMELHKGLFELFRSFDFSIVNPLKPVTIRSNSVVLVKDLFVKVEAKAPQ</sequence>
<keyword evidence="2" id="KW-1185">Reference proteome</keyword>
<reference evidence="1" key="1">
    <citation type="submission" date="2022-10" db="EMBL/GenBank/DDBJ databases">
        <title>Culturing micro-colonial fungi from biological soil crusts in the Mojave desert and describing Neophaeococcomyces mojavensis, and introducing the new genera and species Taxawa tesnikishii.</title>
        <authorList>
            <person name="Kurbessoian T."/>
            <person name="Stajich J.E."/>
        </authorList>
    </citation>
    <scope>NUCLEOTIDE SEQUENCE</scope>
    <source>
        <strain evidence="1">JES_112</strain>
    </source>
</reference>
<accession>A0ACC3A0T9</accession>
<proteinExistence type="predicted"/>
<name>A0ACC3A0T9_9EURO</name>
<protein>
    <submittedName>
        <fullName evidence="1">Uncharacterized protein</fullName>
    </submittedName>
</protein>
<evidence type="ECO:0000313" key="2">
    <source>
        <dbReference type="Proteomes" id="UP001172386"/>
    </source>
</evidence>